<evidence type="ECO:0000256" key="2">
    <source>
        <dbReference type="ARBA" id="ARBA00006702"/>
    </source>
</evidence>
<evidence type="ECO:0000259" key="10">
    <source>
        <dbReference type="Pfam" id="PF07830"/>
    </source>
</evidence>
<keyword evidence="6" id="KW-0460">Magnesium</keyword>
<evidence type="ECO:0000256" key="9">
    <source>
        <dbReference type="ARBA" id="ARBA00048336"/>
    </source>
</evidence>
<evidence type="ECO:0000256" key="6">
    <source>
        <dbReference type="ARBA" id="ARBA00022842"/>
    </source>
</evidence>
<accession>A0ABI8AKY3</accession>
<evidence type="ECO:0000256" key="3">
    <source>
        <dbReference type="ARBA" id="ARBA00013081"/>
    </source>
</evidence>
<evidence type="ECO:0000256" key="5">
    <source>
        <dbReference type="ARBA" id="ARBA00022801"/>
    </source>
</evidence>
<dbReference type="GeneTree" id="ENSGT00940000162694"/>
<reference evidence="11 12" key="1">
    <citation type="submission" date="2021-02" db="EMBL/GenBank/DDBJ databases">
        <title>Safari Cat Assemblies.</title>
        <authorList>
            <person name="Bredemeyer K.R."/>
            <person name="Murphy W.J."/>
        </authorList>
    </citation>
    <scope>NUCLEOTIDE SEQUENCE [LARGE SCALE GENOMIC DNA]</scope>
</reference>
<keyword evidence="12" id="KW-1185">Reference proteome</keyword>
<reference evidence="11" key="3">
    <citation type="submission" date="2025-09" db="UniProtKB">
        <authorList>
            <consortium name="Ensembl"/>
        </authorList>
    </citation>
    <scope>IDENTIFICATION</scope>
    <source>
        <strain evidence="11">breed Abyssinian</strain>
    </source>
</reference>
<keyword evidence="8" id="KW-0464">Manganese</keyword>
<name>A0ABI8AKY3_FELCA</name>
<dbReference type="InterPro" id="IPR012911">
    <property type="entry name" value="PP2C_C"/>
</dbReference>
<keyword evidence="4" id="KW-0479">Metal-binding</keyword>
<feature type="domain" description="Protein serine/threonine phosphatase 2C C-terminal" evidence="10">
    <location>
        <begin position="2"/>
        <end position="78"/>
    </location>
</feature>
<protein>
    <recommendedName>
        <fullName evidence="3">protein-serine/threonine phosphatase</fullName>
        <ecNumber evidence="3">3.1.3.16</ecNumber>
    </recommendedName>
</protein>
<dbReference type="Proteomes" id="UP000823872">
    <property type="component" value="Chromosome E2"/>
</dbReference>
<sequence>MTCVLVCFPGAPRPCEEAIRKELALDAALGRRVSELYSSAQEPPSLNTVFRTLASEDIPDLPPGGGLYCKVAVIAEAYSRLCQASGGRWQKPNSTWECKTGNLM</sequence>
<organism evidence="11 12">
    <name type="scientific">Felis catus</name>
    <name type="common">Cat</name>
    <name type="synonym">Felis silvestris catus</name>
    <dbReference type="NCBI Taxonomy" id="9685"/>
    <lineage>
        <taxon>Eukaryota</taxon>
        <taxon>Metazoa</taxon>
        <taxon>Chordata</taxon>
        <taxon>Craniata</taxon>
        <taxon>Vertebrata</taxon>
        <taxon>Euteleostomi</taxon>
        <taxon>Mammalia</taxon>
        <taxon>Eutheria</taxon>
        <taxon>Laurasiatheria</taxon>
        <taxon>Carnivora</taxon>
        <taxon>Feliformia</taxon>
        <taxon>Felidae</taxon>
        <taxon>Felinae</taxon>
        <taxon>Felis</taxon>
    </lineage>
</organism>
<dbReference type="EC" id="3.1.3.16" evidence="3"/>
<proteinExistence type="inferred from homology"/>
<evidence type="ECO:0000313" key="12">
    <source>
        <dbReference type="Proteomes" id="UP000823872"/>
    </source>
</evidence>
<evidence type="ECO:0000256" key="4">
    <source>
        <dbReference type="ARBA" id="ARBA00022723"/>
    </source>
</evidence>
<dbReference type="Pfam" id="PF07830">
    <property type="entry name" value="PP2C_C"/>
    <property type="match status" value="1"/>
</dbReference>
<keyword evidence="7" id="KW-0904">Protein phosphatase</keyword>
<keyword evidence="5" id="KW-0378">Hydrolase</keyword>
<dbReference type="Ensembl" id="ENSFCTT00005088800.1">
    <property type="protein sequence ID" value="ENSFCTP00005059854.1"/>
    <property type="gene ID" value="ENSFCTG00005032064.1"/>
</dbReference>
<evidence type="ECO:0000256" key="7">
    <source>
        <dbReference type="ARBA" id="ARBA00022912"/>
    </source>
</evidence>
<comment type="catalytic activity">
    <reaction evidence="9">
        <text>O-phospho-L-threonyl-[protein] + H2O = L-threonyl-[protein] + phosphate</text>
        <dbReference type="Rhea" id="RHEA:47004"/>
        <dbReference type="Rhea" id="RHEA-COMP:11060"/>
        <dbReference type="Rhea" id="RHEA-COMP:11605"/>
        <dbReference type="ChEBI" id="CHEBI:15377"/>
        <dbReference type="ChEBI" id="CHEBI:30013"/>
        <dbReference type="ChEBI" id="CHEBI:43474"/>
        <dbReference type="ChEBI" id="CHEBI:61977"/>
        <dbReference type="EC" id="3.1.3.16"/>
    </reaction>
</comment>
<evidence type="ECO:0000313" key="11">
    <source>
        <dbReference type="Ensembl" id="ENSFCTP00005059854.1"/>
    </source>
</evidence>
<dbReference type="Gene3D" id="1.10.10.430">
    <property type="entry name" value="Phosphatase 2C, C-terminal domain suprefamily"/>
    <property type="match status" value="1"/>
</dbReference>
<comment type="similarity">
    <text evidence="2">Belongs to the PP2C family.</text>
</comment>
<reference evidence="11" key="2">
    <citation type="submission" date="2025-08" db="UniProtKB">
        <authorList>
            <consortium name="Ensembl"/>
        </authorList>
    </citation>
    <scope>IDENTIFICATION</scope>
    <source>
        <strain evidence="11">breed Abyssinian</strain>
    </source>
</reference>
<dbReference type="SUPFAM" id="SSF81601">
    <property type="entry name" value="Protein serine/threonine phosphatase 2C, C-terminal domain"/>
    <property type="match status" value="1"/>
</dbReference>
<gene>
    <name evidence="11" type="primary">PPM1N</name>
</gene>
<evidence type="ECO:0000256" key="1">
    <source>
        <dbReference type="ARBA" id="ARBA00001936"/>
    </source>
</evidence>
<evidence type="ECO:0000256" key="8">
    <source>
        <dbReference type="ARBA" id="ARBA00023211"/>
    </source>
</evidence>
<comment type="cofactor">
    <cofactor evidence="1">
        <name>Mn(2+)</name>
        <dbReference type="ChEBI" id="CHEBI:29035"/>
    </cofactor>
</comment>
<dbReference type="InterPro" id="IPR036580">
    <property type="entry name" value="PP2C_C_sf"/>
</dbReference>